<dbReference type="SMART" id="SM01177">
    <property type="entry name" value="DUF4210"/>
    <property type="match status" value="1"/>
</dbReference>
<dbReference type="Gramene" id="Kaladp0006s0069.1.v1.1">
    <property type="protein sequence ID" value="Kaladp0006s0069.1.v1.1"/>
    <property type="gene ID" value="Kaladp0006s0069.v1.1"/>
</dbReference>
<dbReference type="Pfam" id="PF13889">
    <property type="entry name" value="Chromosome_seg"/>
    <property type="match status" value="1"/>
</dbReference>
<organism evidence="3 4">
    <name type="scientific">Kalanchoe fedtschenkoi</name>
    <name type="common">Lavender scallops</name>
    <name type="synonym">South American air plant</name>
    <dbReference type="NCBI Taxonomy" id="63787"/>
    <lineage>
        <taxon>Eukaryota</taxon>
        <taxon>Viridiplantae</taxon>
        <taxon>Streptophyta</taxon>
        <taxon>Embryophyta</taxon>
        <taxon>Tracheophyta</taxon>
        <taxon>Spermatophyta</taxon>
        <taxon>Magnoliopsida</taxon>
        <taxon>eudicotyledons</taxon>
        <taxon>Gunneridae</taxon>
        <taxon>Pentapetalae</taxon>
        <taxon>Saxifragales</taxon>
        <taxon>Crassulaceae</taxon>
        <taxon>Kalanchoe</taxon>
    </lineage>
</organism>
<evidence type="ECO:0000259" key="2">
    <source>
        <dbReference type="SMART" id="SM01177"/>
    </source>
</evidence>
<reference evidence="3" key="1">
    <citation type="submission" date="2021-01" db="UniProtKB">
        <authorList>
            <consortium name="EnsemblPlants"/>
        </authorList>
    </citation>
    <scope>IDENTIFICATION</scope>
</reference>
<feature type="domain" description="Atos-like conserved" evidence="2">
    <location>
        <begin position="375"/>
        <end position="434"/>
    </location>
</feature>
<evidence type="ECO:0000256" key="1">
    <source>
        <dbReference type="SAM" id="MobiDB-lite"/>
    </source>
</evidence>
<dbReference type="InterPro" id="IPR033473">
    <property type="entry name" value="Atos-like_C"/>
</dbReference>
<accession>A0A7N0RAJ1</accession>
<dbReference type="InterPro" id="IPR051506">
    <property type="entry name" value="ATOS_Transcription_Regulators"/>
</dbReference>
<dbReference type="InterPro" id="IPR025261">
    <property type="entry name" value="Atos-like_cons_dom"/>
</dbReference>
<keyword evidence="4" id="KW-1185">Reference proteome</keyword>
<dbReference type="PANTHER" id="PTHR13199">
    <property type="entry name" value="GH03947P"/>
    <property type="match status" value="1"/>
</dbReference>
<dbReference type="Proteomes" id="UP000594263">
    <property type="component" value="Unplaced"/>
</dbReference>
<protein>
    <recommendedName>
        <fullName evidence="2">Atos-like conserved domain-containing protein</fullName>
    </recommendedName>
</protein>
<feature type="region of interest" description="Disordered" evidence="1">
    <location>
        <begin position="518"/>
        <end position="537"/>
    </location>
</feature>
<dbReference type="EnsemblPlants" id="Kaladp0006s0069.1.v1.1">
    <property type="protein sequence ID" value="Kaladp0006s0069.1.v1.1"/>
    <property type="gene ID" value="Kaladp0006s0069.v1.1"/>
</dbReference>
<sequence length="630" mass="69003">MGLPQLSSDEAVEEVPISSSGIPVQVPSRYNGVCDLSGLDDENSTNRMQVDLLSSSLIDFRGENSIAIPEDQCGSDLQNDGVAEMHRLKIGSLEKKSSLRNGMGAFTPSSRILGFDSKIVNATTSESDMGQKSHGDVTTHGNNYGDGNGSGSTGSIVKKRLFSPLKMLVPNRFTGDLLDIGKNIFSSSSQSHCDDRNGSPFQETKKANISSFNNFNWPSSSFSEWNMSPDDQWGIDLNSVIDGPLLESENLLPPTESDSLTKAIAIRAQKVVISPPLSLSPLGPKLHERIKSDRWYPQTRKELSLNVLTLSEMRRSLDGSLIGGMRTHSEDETVVQFTPESDTGMGQHCTRGIMLSPQCHKTIRSLSGLSIKRSLVGSFEESLLSGRLLSAKASQHIDGFLAVLNVTGGTFSPKSQKLPFTVTSVDGDSYLLYYSSINLSGSSSITESIGSKLKRSLSSGDPQAIKSRLRVPMKGRIQLVLSNPEKTPIHTFFCKYDLSDMPAGTKTFLRQKTTLASPVKGDTKTSETKNEVNQPKVNESSAGAGVLRYALHLRFMCPLLKRSSRTVQKCKSDISSNPTANDLDLGSERRFYLYNELRVVFPQRHSDSDEGKLNVEYHYPSDPKYFDISN</sequence>
<feature type="compositionally biased region" description="Basic and acidic residues" evidence="1">
    <location>
        <begin position="521"/>
        <end position="530"/>
    </location>
</feature>
<feature type="region of interest" description="Disordered" evidence="1">
    <location>
        <begin position="125"/>
        <end position="151"/>
    </location>
</feature>
<name>A0A7N0RAJ1_KALFE</name>
<evidence type="ECO:0000313" key="3">
    <source>
        <dbReference type="EnsemblPlants" id="Kaladp0006s0069.1.v1.1"/>
    </source>
</evidence>
<dbReference type="Pfam" id="PF13915">
    <property type="entry name" value="DUF4210"/>
    <property type="match status" value="1"/>
</dbReference>
<dbReference type="PANTHER" id="PTHR13199:SF11">
    <property type="entry name" value="PROTEIN ATOSSA"/>
    <property type="match status" value="1"/>
</dbReference>
<evidence type="ECO:0000313" key="4">
    <source>
        <dbReference type="Proteomes" id="UP000594263"/>
    </source>
</evidence>
<proteinExistence type="predicted"/>
<dbReference type="AlphaFoldDB" id="A0A7N0RAJ1"/>